<protein>
    <recommendedName>
        <fullName evidence="1">U-box domain-containing protein</fullName>
    </recommendedName>
</protein>
<organism evidence="2 3">
    <name type="scientific">Dorcoceras hygrometricum</name>
    <dbReference type="NCBI Taxonomy" id="472368"/>
    <lineage>
        <taxon>Eukaryota</taxon>
        <taxon>Viridiplantae</taxon>
        <taxon>Streptophyta</taxon>
        <taxon>Embryophyta</taxon>
        <taxon>Tracheophyta</taxon>
        <taxon>Spermatophyta</taxon>
        <taxon>Magnoliopsida</taxon>
        <taxon>eudicotyledons</taxon>
        <taxon>Gunneridae</taxon>
        <taxon>Pentapetalae</taxon>
        <taxon>asterids</taxon>
        <taxon>lamiids</taxon>
        <taxon>Lamiales</taxon>
        <taxon>Gesneriaceae</taxon>
        <taxon>Didymocarpoideae</taxon>
        <taxon>Trichosporeae</taxon>
        <taxon>Loxocarpinae</taxon>
        <taxon>Dorcoceras</taxon>
    </lineage>
</organism>
<sequence>MSSDLTPNHMPRRLIQAWCVANAKSGIERIPTPESPVHKSVIYVQILPRCEKRKPFAALECSEEVG</sequence>
<evidence type="ECO:0000313" key="3">
    <source>
        <dbReference type="Proteomes" id="UP000250235"/>
    </source>
</evidence>
<feature type="domain" description="U-box" evidence="1">
    <location>
        <begin position="1"/>
        <end position="25"/>
    </location>
</feature>
<dbReference type="InterPro" id="IPR003613">
    <property type="entry name" value="Ubox_domain"/>
</dbReference>
<dbReference type="GO" id="GO:0004842">
    <property type="term" value="F:ubiquitin-protein transferase activity"/>
    <property type="evidence" value="ECO:0007669"/>
    <property type="project" value="InterPro"/>
</dbReference>
<dbReference type="Proteomes" id="UP000250235">
    <property type="component" value="Unassembled WGS sequence"/>
</dbReference>
<dbReference type="OrthoDB" id="10064100at2759"/>
<evidence type="ECO:0000313" key="2">
    <source>
        <dbReference type="EMBL" id="KZV30561.1"/>
    </source>
</evidence>
<name>A0A2Z7B8U6_9LAMI</name>
<gene>
    <name evidence="2" type="ORF">F511_05711</name>
</gene>
<proteinExistence type="predicted"/>
<dbReference type="PROSITE" id="PS51698">
    <property type="entry name" value="U_BOX"/>
    <property type="match status" value="1"/>
</dbReference>
<dbReference type="GO" id="GO:0016567">
    <property type="term" value="P:protein ubiquitination"/>
    <property type="evidence" value="ECO:0007669"/>
    <property type="project" value="InterPro"/>
</dbReference>
<evidence type="ECO:0000259" key="1">
    <source>
        <dbReference type="PROSITE" id="PS51698"/>
    </source>
</evidence>
<accession>A0A2Z7B8U6</accession>
<keyword evidence="3" id="KW-1185">Reference proteome</keyword>
<reference evidence="2 3" key="1">
    <citation type="journal article" date="2015" name="Proc. Natl. Acad. Sci. U.S.A.">
        <title>The resurrection genome of Boea hygrometrica: A blueprint for survival of dehydration.</title>
        <authorList>
            <person name="Xiao L."/>
            <person name="Yang G."/>
            <person name="Zhang L."/>
            <person name="Yang X."/>
            <person name="Zhao S."/>
            <person name="Ji Z."/>
            <person name="Zhou Q."/>
            <person name="Hu M."/>
            <person name="Wang Y."/>
            <person name="Chen M."/>
            <person name="Xu Y."/>
            <person name="Jin H."/>
            <person name="Xiao X."/>
            <person name="Hu G."/>
            <person name="Bao F."/>
            <person name="Hu Y."/>
            <person name="Wan P."/>
            <person name="Li L."/>
            <person name="Deng X."/>
            <person name="Kuang T."/>
            <person name="Xiang C."/>
            <person name="Zhu J.K."/>
            <person name="Oliver M.J."/>
            <person name="He Y."/>
        </authorList>
    </citation>
    <scope>NUCLEOTIDE SEQUENCE [LARGE SCALE GENOMIC DNA]</scope>
    <source>
        <strain evidence="3">cv. XS01</strain>
    </source>
</reference>
<dbReference type="AlphaFoldDB" id="A0A2Z7B8U6"/>
<dbReference type="EMBL" id="KV008237">
    <property type="protein sequence ID" value="KZV30561.1"/>
    <property type="molecule type" value="Genomic_DNA"/>
</dbReference>